<accession>A0A9I9E8T3</accession>
<dbReference type="AlphaFoldDB" id="A0A9I9E8T3"/>
<dbReference type="EnsemblPlants" id="MELO3C030388.2.1">
    <property type="protein sequence ID" value="MELO3C030388.2.1"/>
    <property type="gene ID" value="MELO3C030388.2"/>
</dbReference>
<protein>
    <submittedName>
        <fullName evidence="1">Uncharacterized protein</fullName>
    </submittedName>
</protein>
<proteinExistence type="predicted"/>
<sequence>TKSSEDGSEPTPEATPHVAICTSTRVFEKDIGDKYEKLQMKVINLKEENVMLMSTILDIQDQLT</sequence>
<organism evidence="1">
    <name type="scientific">Cucumis melo</name>
    <name type="common">Muskmelon</name>
    <dbReference type="NCBI Taxonomy" id="3656"/>
    <lineage>
        <taxon>Eukaryota</taxon>
        <taxon>Viridiplantae</taxon>
        <taxon>Streptophyta</taxon>
        <taxon>Embryophyta</taxon>
        <taxon>Tracheophyta</taxon>
        <taxon>Spermatophyta</taxon>
        <taxon>Magnoliopsida</taxon>
        <taxon>eudicotyledons</taxon>
        <taxon>Gunneridae</taxon>
        <taxon>Pentapetalae</taxon>
        <taxon>rosids</taxon>
        <taxon>fabids</taxon>
        <taxon>Cucurbitales</taxon>
        <taxon>Cucurbitaceae</taxon>
        <taxon>Benincaseae</taxon>
        <taxon>Cucumis</taxon>
    </lineage>
</organism>
<dbReference type="Gramene" id="MELO3C030388.2.1">
    <property type="protein sequence ID" value="MELO3C030388.2.1"/>
    <property type="gene ID" value="MELO3C030388.2"/>
</dbReference>
<name>A0A9I9E8T3_CUCME</name>
<evidence type="ECO:0000313" key="1">
    <source>
        <dbReference type="EnsemblPlants" id="MELO3C030388.2.1"/>
    </source>
</evidence>
<reference evidence="1" key="1">
    <citation type="submission" date="2023-03" db="UniProtKB">
        <authorList>
            <consortium name="EnsemblPlants"/>
        </authorList>
    </citation>
    <scope>IDENTIFICATION</scope>
</reference>